<sequence>MKQEIVLQILKQKNAELTKQFGVKSLLLFGSVARNEATASSDVDLLVEFNRPVGYFGLFALQDYLEKLLGCPVDLGTPDSLKPYMKDRVMGELIRVA</sequence>
<evidence type="ECO:0000256" key="7">
    <source>
        <dbReference type="ARBA" id="ARBA00022840"/>
    </source>
</evidence>
<protein>
    <submittedName>
        <fullName evidence="11">Nucleotidyltransferase</fullName>
    </submittedName>
</protein>
<evidence type="ECO:0000259" key="10">
    <source>
        <dbReference type="Pfam" id="PF01909"/>
    </source>
</evidence>
<dbReference type="InterPro" id="IPR052038">
    <property type="entry name" value="Type-VII_TA_antitoxin"/>
</dbReference>
<dbReference type="Gene3D" id="3.30.460.10">
    <property type="entry name" value="Beta Polymerase, domain 2"/>
    <property type="match status" value="1"/>
</dbReference>
<feature type="domain" description="Polymerase nucleotidyl transferase" evidence="10">
    <location>
        <begin position="15"/>
        <end position="95"/>
    </location>
</feature>
<dbReference type="GO" id="GO:0046872">
    <property type="term" value="F:metal ion binding"/>
    <property type="evidence" value="ECO:0007669"/>
    <property type="project" value="UniProtKB-KW"/>
</dbReference>
<evidence type="ECO:0000256" key="4">
    <source>
        <dbReference type="ARBA" id="ARBA00022695"/>
    </source>
</evidence>
<evidence type="ECO:0000313" key="12">
    <source>
        <dbReference type="Proteomes" id="UP000177614"/>
    </source>
</evidence>
<dbReference type="Pfam" id="PF01909">
    <property type="entry name" value="NTP_transf_2"/>
    <property type="match status" value="1"/>
</dbReference>
<dbReference type="AlphaFoldDB" id="A0A1F4XIM8"/>
<keyword evidence="6" id="KW-0547">Nucleotide-binding</keyword>
<evidence type="ECO:0000256" key="9">
    <source>
        <dbReference type="ARBA" id="ARBA00038276"/>
    </source>
</evidence>
<comment type="caution">
    <text evidence="11">The sequence shown here is derived from an EMBL/GenBank/DDBJ whole genome shotgun (WGS) entry which is preliminary data.</text>
</comment>
<organism evidence="11 12">
    <name type="scientific">Candidatus Abawacabacteria bacterium RBG_16_42_10</name>
    <dbReference type="NCBI Taxonomy" id="1817814"/>
    <lineage>
        <taxon>Bacteria</taxon>
        <taxon>Candidatus Abawacaibacteriota</taxon>
    </lineage>
</organism>
<dbReference type="InterPro" id="IPR002934">
    <property type="entry name" value="Polymerase_NTP_transf_dom"/>
</dbReference>
<evidence type="ECO:0000256" key="1">
    <source>
        <dbReference type="ARBA" id="ARBA00001946"/>
    </source>
</evidence>
<evidence type="ECO:0000256" key="5">
    <source>
        <dbReference type="ARBA" id="ARBA00022723"/>
    </source>
</evidence>
<dbReference type="Proteomes" id="UP000177614">
    <property type="component" value="Unassembled WGS sequence"/>
</dbReference>
<comment type="cofactor">
    <cofactor evidence="1">
        <name>Mg(2+)</name>
        <dbReference type="ChEBI" id="CHEBI:18420"/>
    </cofactor>
</comment>
<name>A0A1F4XIM8_9BACT</name>
<keyword evidence="4" id="KW-0548">Nucleotidyltransferase</keyword>
<keyword evidence="3 11" id="KW-0808">Transferase</keyword>
<comment type="similarity">
    <text evidence="9">Belongs to the MntA antitoxin family.</text>
</comment>
<dbReference type="GO" id="GO:0016779">
    <property type="term" value="F:nucleotidyltransferase activity"/>
    <property type="evidence" value="ECO:0007669"/>
    <property type="project" value="UniProtKB-KW"/>
</dbReference>
<reference evidence="11 12" key="1">
    <citation type="journal article" date="2016" name="Nat. Commun.">
        <title>Thousands of microbial genomes shed light on interconnected biogeochemical processes in an aquifer system.</title>
        <authorList>
            <person name="Anantharaman K."/>
            <person name="Brown C.T."/>
            <person name="Hug L.A."/>
            <person name="Sharon I."/>
            <person name="Castelle C.J."/>
            <person name="Probst A.J."/>
            <person name="Thomas B.C."/>
            <person name="Singh A."/>
            <person name="Wilkins M.J."/>
            <person name="Karaoz U."/>
            <person name="Brodie E.L."/>
            <person name="Williams K.H."/>
            <person name="Hubbard S.S."/>
            <person name="Banfield J.F."/>
        </authorList>
    </citation>
    <scope>NUCLEOTIDE SEQUENCE [LARGE SCALE GENOMIC DNA]</scope>
</reference>
<evidence type="ECO:0000256" key="3">
    <source>
        <dbReference type="ARBA" id="ARBA00022679"/>
    </source>
</evidence>
<accession>A0A1F4XIM8</accession>
<dbReference type="InterPro" id="IPR043519">
    <property type="entry name" value="NT_sf"/>
</dbReference>
<dbReference type="SUPFAM" id="SSF81301">
    <property type="entry name" value="Nucleotidyltransferase"/>
    <property type="match status" value="1"/>
</dbReference>
<evidence type="ECO:0000256" key="6">
    <source>
        <dbReference type="ARBA" id="ARBA00022741"/>
    </source>
</evidence>
<keyword evidence="2" id="KW-1277">Toxin-antitoxin system</keyword>
<dbReference type="CDD" id="cd05403">
    <property type="entry name" value="NT_KNTase_like"/>
    <property type="match status" value="1"/>
</dbReference>
<keyword evidence="8" id="KW-0460">Magnesium</keyword>
<evidence type="ECO:0000256" key="8">
    <source>
        <dbReference type="ARBA" id="ARBA00022842"/>
    </source>
</evidence>
<evidence type="ECO:0000313" key="11">
    <source>
        <dbReference type="EMBL" id="OGC81537.1"/>
    </source>
</evidence>
<keyword evidence="7" id="KW-0067">ATP-binding</keyword>
<evidence type="ECO:0000256" key="2">
    <source>
        <dbReference type="ARBA" id="ARBA00022649"/>
    </source>
</evidence>
<dbReference type="STRING" id="1817814.A2V81_03900"/>
<dbReference type="PANTHER" id="PTHR33571">
    <property type="entry name" value="SSL8005 PROTEIN"/>
    <property type="match status" value="1"/>
</dbReference>
<proteinExistence type="inferred from homology"/>
<dbReference type="EMBL" id="MEWR01000024">
    <property type="protein sequence ID" value="OGC81537.1"/>
    <property type="molecule type" value="Genomic_DNA"/>
</dbReference>
<dbReference type="PANTHER" id="PTHR33571:SF14">
    <property type="entry name" value="PROTEIN ADENYLYLTRANSFERASE MJ0435-RELATED"/>
    <property type="match status" value="1"/>
</dbReference>
<keyword evidence="5" id="KW-0479">Metal-binding</keyword>
<gene>
    <name evidence="11" type="ORF">A2V81_03900</name>
</gene>
<dbReference type="GO" id="GO:0005524">
    <property type="term" value="F:ATP binding"/>
    <property type="evidence" value="ECO:0007669"/>
    <property type="project" value="UniProtKB-KW"/>
</dbReference>